<dbReference type="Proteomes" id="UP000199026">
    <property type="component" value="Unassembled WGS sequence"/>
</dbReference>
<dbReference type="InterPro" id="IPR016181">
    <property type="entry name" value="Acyl_CoA_acyltransferase"/>
</dbReference>
<keyword evidence="3" id="KW-1185">Reference proteome</keyword>
<protein>
    <submittedName>
        <fullName evidence="2">L-amino acid N-acyltransferase YncA</fullName>
    </submittedName>
</protein>
<proteinExistence type="predicted"/>
<dbReference type="SUPFAM" id="SSF55729">
    <property type="entry name" value="Acyl-CoA N-acyltransferases (Nat)"/>
    <property type="match status" value="1"/>
</dbReference>
<dbReference type="Gene3D" id="3.40.630.30">
    <property type="match status" value="1"/>
</dbReference>
<accession>A0A1H3MJM1</accession>
<name>A0A1H3MJM1_9RHOB</name>
<keyword evidence="2" id="KW-0808">Transferase</keyword>
<keyword evidence="2" id="KW-0012">Acyltransferase</keyword>
<evidence type="ECO:0000259" key="1">
    <source>
        <dbReference type="PROSITE" id="PS51186"/>
    </source>
</evidence>
<dbReference type="OrthoDB" id="5997585at2"/>
<dbReference type="STRING" id="576131.SAMN05444486_103643"/>
<organism evidence="2 3">
    <name type="scientific">Lentibacter algarum</name>
    <dbReference type="NCBI Taxonomy" id="576131"/>
    <lineage>
        <taxon>Bacteria</taxon>
        <taxon>Pseudomonadati</taxon>
        <taxon>Pseudomonadota</taxon>
        <taxon>Alphaproteobacteria</taxon>
        <taxon>Rhodobacterales</taxon>
        <taxon>Roseobacteraceae</taxon>
        <taxon>Lentibacter</taxon>
    </lineage>
</organism>
<dbReference type="EMBL" id="FNPR01000003">
    <property type="protein sequence ID" value="SDY76608.1"/>
    <property type="molecule type" value="Genomic_DNA"/>
</dbReference>
<feature type="domain" description="N-acetyltransferase" evidence="1">
    <location>
        <begin position="1"/>
        <end position="150"/>
    </location>
</feature>
<dbReference type="PROSITE" id="PS51186">
    <property type="entry name" value="GNAT"/>
    <property type="match status" value="1"/>
</dbReference>
<dbReference type="InterPro" id="IPR000182">
    <property type="entry name" value="GNAT_dom"/>
</dbReference>
<dbReference type="RefSeq" id="WP_089893416.1">
    <property type="nucleotide sequence ID" value="NZ_CALLJM010000005.1"/>
</dbReference>
<dbReference type="CDD" id="cd04301">
    <property type="entry name" value="NAT_SF"/>
    <property type="match status" value="1"/>
</dbReference>
<dbReference type="AlphaFoldDB" id="A0A1H3MJM1"/>
<sequence length="150" mass="16415">MHIRPASAVDARSLSELLNEIIALGGTTALKTLTKADMISWIVSNPAEYAFLIAEDERGEALGFQAIGPRKTLPPEACDIATFTRSGKAQLGIGSALFSATEKKAKALGYHWINATILNQNTGGQAYYQSRGFEPYKHTSERVFMRFPLH</sequence>
<dbReference type="GO" id="GO:0016747">
    <property type="term" value="F:acyltransferase activity, transferring groups other than amino-acyl groups"/>
    <property type="evidence" value="ECO:0007669"/>
    <property type="project" value="InterPro"/>
</dbReference>
<evidence type="ECO:0000313" key="3">
    <source>
        <dbReference type="Proteomes" id="UP000199026"/>
    </source>
</evidence>
<dbReference type="Pfam" id="PF00583">
    <property type="entry name" value="Acetyltransf_1"/>
    <property type="match status" value="1"/>
</dbReference>
<reference evidence="2 3" key="1">
    <citation type="submission" date="2016-10" db="EMBL/GenBank/DDBJ databases">
        <authorList>
            <person name="de Groot N.N."/>
        </authorList>
    </citation>
    <scope>NUCLEOTIDE SEQUENCE [LARGE SCALE GENOMIC DNA]</scope>
    <source>
        <strain evidence="2 3">DSM 24677</strain>
    </source>
</reference>
<gene>
    <name evidence="2" type="ORF">SAMN05444486_103643</name>
</gene>
<dbReference type="GeneID" id="78125585"/>
<evidence type="ECO:0000313" key="2">
    <source>
        <dbReference type="EMBL" id="SDY76608.1"/>
    </source>
</evidence>